<gene>
    <name evidence="2" type="ORF">GCM10010406_33020</name>
</gene>
<dbReference type="Pfam" id="PF13560">
    <property type="entry name" value="HTH_31"/>
    <property type="match status" value="1"/>
</dbReference>
<dbReference type="Proteomes" id="UP001501358">
    <property type="component" value="Unassembled WGS sequence"/>
</dbReference>
<dbReference type="InterPro" id="IPR043917">
    <property type="entry name" value="DUF5753"/>
</dbReference>
<dbReference type="InterPro" id="IPR001387">
    <property type="entry name" value="Cro/C1-type_HTH"/>
</dbReference>
<dbReference type="SMART" id="SM00530">
    <property type="entry name" value="HTH_XRE"/>
    <property type="match status" value="1"/>
</dbReference>
<dbReference type="EMBL" id="BAAATA010000018">
    <property type="protein sequence ID" value="GAA2494347.1"/>
    <property type="molecule type" value="Genomic_DNA"/>
</dbReference>
<name>A0ABN3M1Y0_9ACTN</name>
<dbReference type="CDD" id="cd00093">
    <property type="entry name" value="HTH_XRE"/>
    <property type="match status" value="1"/>
</dbReference>
<comment type="caution">
    <text evidence="2">The sequence shown here is derived from an EMBL/GenBank/DDBJ whole genome shotgun (WGS) entry which is preliminary data.</text>
</comment>
<dbReference type="PROSITE" id="PS50943">
    <property type="entry name" value="HTH_CROC1"/>
    <property type="match status" value="1"/>
</dbReference>
<keyword evidence="3" id="KW-1185">Reference proteome</keyword>
<dbReference type="Gene3D" id="1.10.260.40">
    <property type="entry name" value="lambda repressor-like DNA-binding domains"/>
    <property type="match status" value="1"/>
</dbReference>
<proteinExistence type="predicted"/>
<evidence type="ECO:0000313" key="2">
    <source>
        <dbReference type="EMBL" id="GAA2494347.1"/>
    </source>
</evidence>
<organism evidence="2 3">
    <name type="scientific">Streptomyces thermolineatus</name>
    <dbReference type="NCBI Taxonomy" id="44033"/>
    <lineage>
        <taxon>Bacteria</taxon>
        <taxon>Bacillati</taxon>
        <taxon>Actinomycetota</taxon>
        <taxon>Actinomycetes</taxon>
        <taxon>Kitasatosporales</taxon>
        <taxon>Streptomycetaceae</taxon>
        <taxon>Streptomyces</taxon>
    </lineage>
</organism>
<dbReference type="Pfam" id="PF19054">
    <property type="entry name" value="DUF5753"/>
    <property type="match status" value="1"/>
</dbReference>
<dbReference type="SUPFAM" id="SSF47413">
    <property type="entry name" value="lambda repressor-like DNA-binding domains"/>
    <property type="match status" value="1"/>
</dbReference>
<dbReference type="InterPro" id="IPR010982">
    <property type="entry name" value="Lambda_DNA-bd_dom_sf"/>
</dbReference>
<accession>A0ABN3M1Y0</accession>
<evidence type="ECO:0000313" key="3">
    <source>
        <dbReference type="Proteomes" id="UP001501358"/>
    </source>
</evidence>
<evidence type="ECO:0000259" key="1">
    <source>
        <dbReference type="PROSITE" id="PS50943"/>
    </source>
</evidence>
<feature type="domain" description="HTH cro/C1-type" evidence="1">
    <location>
        <begin position="21"/>
        <end position="57"/>
    </location>
</feature>
<sequence>MVNIRNLDSGSSVLAFFGAELRRLREAAGLTQKQLGEVIYCTGSLVGQIETARKPPTREFTERADAGLGAEGALLRLWPLVSRNSLPPWFREFAELEATATTICTFQSQLVHGLLQTEEYARAVFSSYRPQNLEQKVTARMERQRILQRADPPVLWLVLDEAVLRRPVGGAGVMYAQLARLLECLSHPLVHVQVLPTAVGEHPGLLGSFTVLTFDDTPDIAYSESYEAGQVIINPQAVKARSLRYDLLRATALSPQDSADLIADAMEDLHGQQSGPDRSTVA</sequence>
<reference evidence="2 3" key="1">
    <citation type="journal article" date="2019" name="Int. J. Syst. Evol. Microbiol.">
        <title>The Global Catalogue of Microorganisms (GCM) 10K type strain sequencing project: providing services to taxonomists for standard genome sequencing and annotation.</title>
        <authorList>
            <consortium name="The Broad Institute Genomics Platform"/>
            <consortium name="The Broad Institute Genome Sequencing Center for Infectious Disease"/>
            <person name="Wu L."/>
            <person name="Ma J."/>
        </authorList>
    </citation>
    <scope>NUCLEOTIDE SEQUENCE [LARGE SCALE GENOMIC DNA]</scope>
    <source>
        <strain evidence="2 3">JCM 6307</strain>
    </source>
</reference>
<protein>
    <submittedName>
        <fullName evidence="2">Helix-turn-helix transcriptional regulator</fullName>
    </submittedName>
</protein>